<evidence type="ECO:0000256" key="14">
    <source>
        <dbReference type="SAM" id="MobiDB-lite"/>
    </source>
</evidence>
<dbReference type="GO" id="GO:0055078">
    <property type="term" value="P:sodium ion homeostasis"/>
    <property type="evidence" value="ECO:0007669"/>
    <property type="project" value="TreeGrafter"/>
</dbReference>
<comment type="subcellular location">
    <subcellularLocation>
        <location evidence="1">Cell membrane</location>
        <topology evidence="1">Multi-pass membrane protein</topology>
    </subcellularLocation>
</comment>
<evidence type="ECO:0000259" key="16">
    <source>
        <dbReference type="Pfam" id="PF00324"/>
    </source>
</evidence>
<evidence type="ECO:0000256" key="2">
    <source>
        <dbReference type="ARBA" id="ARBA00010593"/>
    </source>
</evidence>
<dbReference type="GO" id="GO:1990573">
    <property type="term" value="P:potassium ion import across plasma membrane"/>
    <property type="evidence" value="ECO:0007669"/>
    <property type="project" value="TreeGrafter"/>
</dbReference>
<evidence type="ECO:0000259" key="18">
    <source>
        <dbReference type="Pfam" id="PF08403"/>
    </source>
</evidence>
<dbReference type="GO" id="GO:0008511">
    <property type="term" value="F:sodium:potassium:chloride symporter activity"/>
    <property type="evidence" value="ECO:0007669"/>
    <property type="project" value="TreeGrafter"/>
</dbReference>
<sequence>PPSYDFYTNTEVFSRAKKSRASLFQLQSNPQDDPSPPLYEESSVDKQSPDEPTEPPPEPTRFVCRYLRNMLTWNVFLVVVCLTWIIILVSSSITGITGLFTSAVATNGKVKGGNVNVNFIYIAPLQTTTVDQGISSKIDSKTAISVAVMEWESKVRLVLLVIMISLASYIAGTIIPATPEKQAKGFFSYRVDYIFATNFVPGWHGPEGSFFGMVSIFFPSATGILAGANISGDLKDPSIAIPHGTMVTIFWTTISYLFISIATIGDFSHFPCVKWLSLLRAVVSVIIMFLLTWWAALIANGIIIFLLGYVLYKKTLSYNMALSQCVGLKSWPIGQRPQCLVLGGPPSMPPSLVDFISTFTKNQSLMICAEVITRANPHLALWLNKRRMKSFYHTAVDDDLHAGVQMLLQVTHPNVLRSIMQYGLCVLRLKEGLKITFETRMDPETLMAMYQPSTAFQTRQEKKNIDVYWLSDDGGLTLLVPYLLTRKKCWGRCKGRVFVGGEAQQVDEQKQDIKRFEDIIALYRVSSVQKDGQEADERTQEFSRMCLMRKLKLIQDYSRDAALIINDAHGGRGVCPIVLYMAWLEIVSRDLRPPVLLVRGNQENVLTMYCQ</sequence>
<dbReference type="InterPro" id="IPR004842">
    <property type="entry name" value="SLC12A_fam"/>
</dbReference>
<dbReference type="GO" id="GO:0016324">
    <property type="term" value="C:apical plasma membrane"/>
    <property type="evidence" value="ECO:0007669"/>
    <property type="project" value="TreeGrafter"/>
</dbReference>
<feature type="domain" description="Amino acid permease N-terminal" evidence="18">
    <location>
        <begin position="1"/>
        <end position="50"/>
    </location>
</feature>
<dbReference type="InterPro" id="IPR013612">
    <property type="entry name" value="AA_permease_N"/>
</dbReference>
<dbReference type="Pfam" id="PF03522">
    <property type="entry name" value="SLC12"/>
    <property type="match status" value="2"/>
</dbReference>
<evidence type="ECO:0000313" key="19">
    <source>
        <dbReference type="Ensembl" id="ENSCCRP00010016915.1"/>
    </source>
</evidence>
<feature type="transmembrane region" description="Helical" evidence="15">
    <location>
        <begin position="157"/>
        <end position="175"/>
    </location>
</feature>
<dbReference type="Pfam" id="PF08403">
    <property type="entry name" value="AA_permease_N"/>
    <property type="match status" value="1"/>
</dbReference>
<keyword evidence="4" id="KW-1003">Cell membrane</keyword>
<dbReference type="GO" id="GO:0055064">
    <property type="term" value="P:chloride ion homeostasis"/>
    <property type="evidence" value="ECO:0007669"/>
    <property type="project" value="TreeGrafter"/>
</dbReference>
<evidence type="ECO:0000256" key="5">
    <source>
        <dbReference type="ARBA" id="ARBA00022692"/>
    </source>
</evidence>
<dbReference type="Pfam" id="PF00324">
    <property type="entry name" value="AA_permease"/>
    <property type="match status" value="1"/>
</dbReference>
<keyword evidence="8" id="KW-0915">Sodium</keyword>
<reference evidence="19" key="1">
    <citation type="submission" date="2025-08" db="UniProtKB">
        <authorList>
            <consortium name="Ensembl"/>
        </authorList>
    </citation>
    <scope>IDENTIFICATION</scope>
</reference>
<keyword evidence="5 15" id="KW-0812">Transmembrane</keyword>
<evidence type="ECO:0000256" key="4">
    <source>
        <dbReference type="ARBA" id="ARBA00022475"/>
    </source>
</evidence>
<feature type="transmembrane region" description="Helical" evidence="15">
    <location>
        <begin position="244"/>
        <end position="265"/>
    </location>
</feature>
<organism evidence="19 20">
    <name type="scientific">Cyprinus carpio</name>
    <name type="common">Common carp</name>
    <dbReference type="NCBI Taxonomy" id="7962"/>
    <lineage>
        <taxon>Eukaryota</taxon>
        <taxon>Metazoa</taxon>
        <taxon>Chordata</taxon>
        <taxon>Craniata</taxon>
        <taxon>Vertebrata</taxon>
        <taxon>Euteleostomi</taxon>
        <taxon>Actinopterygii</taxon>
        <taxon>Neopterygii</taxon>
        <taxon>Teleostei</taxon>
        <taxon>Ostariophysi</taxon>
        <taxon>Cypriniformes</taxon>
        <taxon>Cyprinidae</taxon>
        <taxon>Cyprininae</taxon>
        <taxon>Cyprinus</taxon>
    </lineage>
</organism>
<evidence type="ECO:0000256" key="15">
    <source>
        <dbReference type="SAM" id="Phobius"/>
    </source>
</evidence>
<evidence type="ECO:0000256" key="6">
    <source>
        <dbReference type="ARBA" id="ARBA00022847"/>
    </source>
</evidence>
<evidence type="ECO:0000256" key="10">
    <source>
        <dbReference type="ARBA" id="ARBA00023136"/>
    </source>
</evidence>
<evidence type="ECO:0000259" key="17">
    <source>
        <dbReference type="Pfam" id="PF03522"/>
    </source>
</evidence>
<keyword evidence="7 15" id="KW-1133">Transmembrane helix</keyword>
<keyword evidence="11" id="KW-0325">Glycoprotein</keyword>
<evidence type="ECO:0000256" key="9">
    <source>
        <dbReference type="ARBA" id="ARBA00023065"/>
    </source>
</evidence>
<proteinExistence type="inferred from homology"/>
<protein>
    <submittedName>
        <fullName evidence="19">Solute carrier family 12 member 3</fullName>
    </submittedName>
</protein>
<keyword evidence="20" id="KW-1185">Reference proteome</keyword>
<evidence type="ECO:0000256" key="7">
    <source>
        <dbReference type="ARBA" id="ARBA00022989"/>
    </source>
</evidence>
<evidence type="ECO:0000313" key="20">
    <source>
        <dbReference type="Proteomes" id="UP000694427"/>
    </source>
</evidence>
<feature type="transmembrane region" description="Helical" evidence="15">
    <location>
        <begin position="75"/>
        <end position="100"/>
    </location>
</feature>
<dbReference type="GO" id="GO:0006884">
    <property type="term" value="P:cell volume homeostasis"/>
    <property type="evidence" value="ECO:0007669"/>
    <property type="project" value="TreeGrafter"/>
</dbReference>
<dbReference type="Ensembl" id="ENSCCRT00010018415.1">
    <property type="protein sequence ID" value="ENSCCRP00010016915.1"/>
    <property type="gene ID" value="ENSCCRG00010007235.1"/>
</dbReference>
<evidence type="ECO:0000256" key="8">
    <source>
        <dbReference type="ARBA" id="ARBA00023053"/>
    </source>
</evidence>
<dbReference type="PANTHER" id="PTHR11827">
    <property type="entry name" value="SOLUTE CARRIER FAMILY 12, CATION COTRANSPORTERS"/>
    <property type="match status" value="1"/>
</dbReference>
<keyword evidence="10 15" id="KW-0472">Membrane</keyword>
<feature type="domain" description="SLC12A transporter C-terminal" evidence="17">
    <location>
        <begin position="449"/>
        <end position="514"/>
    </location>
</feature>
<name>A0A8C1IFQ7_CYPCA</name>
<reference evidence="19" key="2">
    <citation type="submission" date="2025-09" db="UniProtKB">
        <authorList>
            <consortium name="Ensembl"/>
        </authorList>
    </citation>
    <scope>IDENTIFICATION</scope>
</reference>
<keyword evidence="9" id="KW-0406">Ion transport</keyword>
<dbReference type="AlphaFoldDB" id="A0A8C1IFQ7"/>
<dbReference type="InterPro" id="IPR004841">
    <property type="entry name" value="AA-permease/SLC12A_dom"/>
</dbReference>
<feature type="region of interest" description="Disordered" evidence="14">
    <location>
        <begin position="24"/>
        <end position="58"/>
    </location>
</feature>
<keyword evidence="3" id="KW-0813">Transport</keyword>
<keyword evidence="6" id="KW-0769">Symport</keyword>
<evidence type="ECO:0000256" key="11">
    <source>
        <dbReference type="ARBA" id="ARBA00023180"/>
    </source>
</evidence>
<dbReference type="Gene3D" id="1.20.1740.10">
    <property type="entry name" value="Amino acid/polyamine transporter I"/>
    <property type="match status" value="1"/>
</dbReference>
<keyword evidence="13" id="KW-0868">Chloride</keyword>
<evidence type="ECO:0000256" key="3">
    <source>
        <dbReference type="ARBA" id="ARBA00022448"/>
    </source>
</evidence>
<evidence type="ECO:0000256" key="1">
    <source>
        <dbReference type="ARBA" id="ARBA00004651"/>
    </source>
</evidence>
<feature type="domain" description="Amino acid permease/ SLC12A" evidence="16">
    <location>
        <begin position="142"/>
        <end position="262"/>
    </location>
</feature>
<evidence type="ECO:0000256" key="13">
    <source>
        <dbReference type="ARBA" id="ARBA00023214"/>
    </source>
</evidence>
<keyword evidence="12" id="KW-0739">Sodium transport</keyword>
<accession>A0A8C1IFQ7</accession>
<comment type="similarity">
    <text evidence="2">Belongs to the SLC12A transporter family.</text>
</comment>
<dbReference type="GO" id="GO:0055075">
    <property type="term" value="P:potassium ion homeostasis"/>
    <property type="evidence" value="ECO:0007669"/>
    <property type="project" value="TreeGrafter"/>
</dbReference>
<evidence type="ECO:0000256" key="12">
    <source>
        <dbReference type="ARBA" id="ARBA00023201"/>
    </source>
</evidence>
<dbReference type="InterPro" id="IPR018491">
    <property type="entry name" value="SLC12_C"/>
</dbReference>
<dbReference type="Proteomes" id="UP000694427">
    <property type="component" value="Unplaced"/>
</dbReference>
<feature type="transmembrane region" description="Helical" evidence="15">
    <location>
        <begin position="210"/>
        <end position="232"/>
    </location>
</feature>
<feature type="domain" description="SLC12A transporter C-terminal" evidence="17">
    <location>
        <begin position="350"/>
        <end position="411"/>
    </location>
</feature>
<feature type="transmembrane region" description="Helical" evidence="15">
    <location>
        <begin position="285"/>
        <end position="312"/>
    </location>
</feature>
<dbReference type="PANTHER" id="PTHR11827:SF9">
    <property type="entry name" value="SOLUTE CARRIER FAMILY 12 MEMBER 3"/>
    <property type="match status" value="1"/>
</dbReference>